<evidence type="ECO:0000256" key="1">
    <source>
        <dbReference type="SAM" id="SignalP"/>
    </source>
</evidence>
<feature type="signal peptide" evidence="1">
    <location>
        <begin position="1"/>
        <end position="23"/>
    </location>
</feature>
<protein>
    <recommendedName>
        <fullName evidence="2">PKD domain-containing protein</fullName>
    </recommendedName>
</protein>
<organism evidence="3 4">
    <name type="scientific">Catenulispora subtropica</name>
    <dbReference type="NCBI Taxonomy" id="450798"/>
    <lineage>
        <taxon>Bacteria</taxon>
        <taxon>Bacillati</taxon>
        <taxon>Actinomycetota</taxon>
        <taxon>Actinomycetes</taxon>
        <taxon>Catenulisporales</taxon>
        <taxon>Catenulisporaceae</taxon>
        <taxon>Catenulispora</taxon>
    </lineage>
</organism>
<dbReference type="InterPro" id="IPR013783">
    <property type="entry name" value="Ig-like_fold"/>
</dbReference>
<evidence type="ECO:0000313" key="4">
    <source>
        <dbReference type="Proteomes" id="UP001499854"/>
    </source>
</evidence>
<evidence type="ECO:0000259" key="2">
    <source>
        <dbReference type="PROSITE" id="PS50093"/>
    </source>
</evidence>
<dbReference type="InterPro" id="IPR007253">
    <property type="entry name" value="Cell_wall-bd_2"/>
</dbReference>
<dbReference type="Pfam" id="PF04122">
    <property type="entry name" value="CW_binding_2"/>
    <property type="match status" value="3"/>
</dbReference>
<dbReference type="EMBL" id="BAAAQM010000001">
    <property type="protein sequence ID" value="GAA1951006.1"/>
    <property type="molecule type" value="Genomic_DNA"/>
</dbReference>
<dbReference type="Proteomes" id="UP001499854">
    <property type="component" value="Unassembled WGS sequence"/>
</dbReference>
<proteinExistence type="predicted"/>
<dbReference type="PANTHER" id="PTHR30032:SF8">
    <property type="entry name" value="GERMINATION-SPECIFIC N-ACETYLMURAMOYL-L-ALANINE AMIDASE"/>
    <property type="match status" value="1"/>
</dbReference>
<gene>
    <name evidence="3" type="ORF">GCM10009838_02670</name>
</gene>
<dbReference type="InterPro" id="IPR000601">
    <property type="entry name" value="PKD_dom"/>
</dbReference>
<dbReference type="InterPro" id="IPR035986">
    <property type="entry name" value="PKD_dom_sf"/>
</dbReference>
<dbReference type="RefSeq" id="WP_344655006.1">
    <property type="nucleotide sequence ID" value="NZ_BAAAQM010000001.1"/>
</dbReference>
<reference evidence="3 4" key="1">
    <citation type="journal article" date="2019" name="Int. J. Syst. Evol. Microbiol.">
        <title>The Global Catalogue of Microorganisms (GCM) 10K type strain sequencing project: providing services to taxonomists for standard genome sequencing and annotation.</title>
        <authorList>
            <consortium name="The Broad Institute Genomics Platform"/>
            <consortium name="The Broad Institute Genome Sequencing Center for Infectious Disease"/>
            <person name="Wu L."/>
            <person name="Ma J."/>
        </authorList>
    </citation>
    <scope>NUCLEOTIDE SEQUENCE [LARGE SCALE GENOMIC DNA]</scope>
    <source>
        <strain evidence="3 4">JCM 16013</strain>
    </source>
</reference>
<dbReference type="Gene3D" id="2.60.40.10">
    <property type="entry name" value="Immunoglobulins"/>
    <property type="match status" value="1"/>
</dbReference>
<feature type="chain" id="PRO_5045587105" description="PKD domain-containing protein" evidence="1">
    <location>
        <begin position="24"/>
        <end position="459"/>
    </location>
</feature>
<comment type="caution">
    <text evidence="3">The sequence shown here is derived from an EMBL/GenBank/DDBJ whole genome shotgun (WGS) entry which is preliminary data.</text>
</comment>
<dbReference type="SUPFAM" id="SSF49299">
    <property type="entry name" value="PKD domain"/>
    <property type="match status" value="1"/>
</dbReference>
<dbReference type="Pfam" id="PF18911">
    <property type="entry name" value="PKD_4"/>
    <property type="match status" value="1"/>
</dbReference>
<keyword evidence="4" id="KW-1185">Reference proteome</keyword>
<feature type="domain" description="PKD" evidence="2">
    <location>
        <begin position="74"/>
        <end position="105"/>
    </location>
</feature>
<name>A0ABN2QFP8_9ACTN</name>
<dbReference type="Gene3D" id="3.40.50.12090">
    <property type="match status" value="2"/>
</dbReference>
<keyword evidence="1" id="KW-0732">Signal</keyword>
<evidence type="ECO:0000313" key="3">
    <source>
        <dbReference type="EMBL" id="GAA1951006.1"/>
    </source>
</evidence>
<sequence length="459" mass="47116">MLTAVALVSGAAAGALASAPAHASGIAGPCDSTHRETQADLSFSPAAGVAPVDATISLAGNTIDSAHGCTAVLDFGDGQHVNLTNNNNVTHLYQKPGDYRVTLTMHWPGFTPAIESGHFLAEGAAGKASVGRISGANRLDTAVQISQHQWLKTDPNNSWGQAQSAVIATSTNFPDALAGVPLAAYKQGPLLLTDPGAGLYGPANDEINRIVPKGHTIYILGGAAVVSPAVDAQLLKEGYKVQRFAGKDRFDTALQIAKVGMGDPKTVVVATGRLFPDALSAGPLAAGPRAVEEAGQDPRPAAIILTDGDHFYDPNSAGYVKSKLGTADCQAVTAVGGAAVHAVDVLAGSQCHNTLSGQDRWETSSKIMEQFPRGYLIGVASGTNFADALAGGAFVANLQQPLLLTDPNSLPDAIGEWFNGTYSQDGVADIDVFGGPKAVSDHVGGQIMDAAHTGHYTTP</sequence>
<dbReference type="InterPro" id="IPR051922">
    <property type="entry name" value="Bact_Sporulation_Assoc"/>
</dbReference>
<dbReference type="PANTHER" id="PTHR30032">
    <property type="entry name" value="N-ACETYLMURAMOYL-L-ALANINE AMIDASE-RELATED"/>
    <property type="match status" value="1"/>
</dbReference>
<dbReference type="PROSITE" id="PS50093">
    <property type="entry name" value="PKD"/>
    <property type="match status" value="1"/>
</dbReference>
<accession>A0ABN2QFP8</accession>